<protein>
    <submittedName>
        <fullName evidence="2">Uncharacterized protein</fullName>
    </submittedName>
</protein>
<gene>
    <name evidence="2" type="ORF">CYCCA115_LOCUS22464</name>
</gene>
<evidence type="ECO:0000313" key="3">
    <source>
        <dbReference type="Proteomes" id="UP001295423"/>
    </source>
</evidence>
<dbReference type="AlphaFoldDB" id="A0AAD2G9Y8"/>
<evidence type="ECO:0000313" key="2">
    <source>
        <dbReference type="EMBL" id="CAJ1966879.1"/>
    </source>
</evidence>
<dbReference type="EMBL" id="CAKOGP040002313">
    <property type="protein sequence ID" value="CAJ1966879.1"/>
    <property type="molecule type" value="Genomic_DNA"/>
</dbReference>
<accession>A0AAD2G9Y8</accession>
<reference evidence="2" key="1">
    <citation type="submission" date="2023-08" db="EMBL/GenBank/DDBJ databases">
        <authorList>
            <person name="Audoor S."/>
            <person name="Bilcke G."/>
        </authorList>
    </citation>
    <scope>NUCLEOTIDE SEQUENCE</scope>
</reference>
<organism evidence="2 3">
    <name type="scientific">Cylindrotheca closterium</name>
    <dbReference type="NCBI Taxonomy" id="2856"/>
    <lineage>
        <taxon>Eukaryota</taxon>
        <taxon>Sar</taxon>
        <taxon>Stramenopiles</taxon>
        <taxon>Ochrophyta</taxon>
        <taxon>Bacillariophyta</taxon>
        <taxon>Bacillariophyceae</taxon>
        <taxon>Bacillariophycidae</taxon>
        <taxon>Bacillariales</taxon>
        <taxon>Bacillariaceae</taxon>
        <taxon>Cylindrotheca</taxon>
    </lineage>
</organism>
<proteinExistence type="predicted"/>
<keyword evidence="3" id="KW-1185">Reference proteome</keyword>
<dbReference type="Proteomes" id="UP001295423">
    <property type="component" value="Unassembled WGS sequence"/>
</dbReference>
<feature type="region of interest" description="Disordered" evidence="1">
    <location>
        <begin position="142"/>
        <end position="186"/>
    </location>
</feature>
<sequence>MSNPIQLVEATALRDDDELEGTLLPASFPVAGGETVPLAATAYPIDNFEYNQATMARAEAQYQQEEQTQQEAYPLEQNERTALSDDSRTRVKYGARTGMIQQEAENEAIRRSNRKVFTHDYRERQLIKEANRKARTVDTLERMGRTPAMTENRQSTSSNTTPARAEKKNAGAPTTKKSSSAGSGYKMGGYEVKEYNIGSYDCGNYNISEYKSVYD</sequence>
<feature type="compositionally biased region" description="Polar residues" evidence="1">
    <location>
        <begin position="149"/>
        <end position="162"/>
    </location>
</feature>
<name>A0AAD2G9Y8_9STRA</name>
<evidence type="ECO:0000256" key="1">
    <source>
        <dbReference type="SAM" id="MobiDB-lite"/>
    </source>
</evidence>
<comment type="caution">
    <text evidence="2">The sequence shown here is derived from an EMBL/GenBank/DDBJ whole genome shotgun (WGS) entry which is preliminary data.</text>
</comment>